<comment type="caution">
    <text evidence="1">The sequence shown here is derived from an EMBL/GenBank/DDBJ whole genome shotgun (WGS) entry which is preliminary data.</text>
</comment>
<evidence type="ECO:0000313" key="1">
    <source>
        <dbReference type="EMBL" id="MDX2292332.1"/>
    </source>
</evidence>
<evidence type="ECO:0000313" key="2">
    <source>
        <dbReference type="Proteomes" id="UP001278571"/>
    </source>
</evidence>
<dbReference type="SUPFAM" id="SSF51182">
    <property type="entry name" value="RmlC-like cupins"/>
    <property type="match status" value="1"/>
</dbReference>
<organism evidence="1 2">
    <name type="scientific">Streptomyces roseolus</name>
    <dbReference type="NCBI Taxonomy" id="67358"/>
    <lineage>
        <taxon>Bacteria</taxon>
        <taxon>Bacillati</taxon>
        <taxon>Actinomycetota</taxon>
        <taxon>Actinomycetes</taxon>
        <taxon>Kitasatosporales</taxon>
        <taxon>Streptomycetaceae</taxon>
        <taxon>Streptomyces</taxon>
    </lineage>
</organism>
<dbReference type="Proteomes" id="UP001278571">
    <property type="component" value="Unassembled WGS sequence"/>
</dbReference>
<dbReference type="RefSeq" id="WP_319008826.1">
    <property type="nucleotide sequence ID" value="NZ_JAWJZF010000295.1"/>
</dbReference>
<dbReference type="EMBL" id="JAWJZF010000295">
    <property type="protein sequence ID" value="MDX2292332.1"/>
    <property type="molecule type" value="Genomic_DNA"/>
</dbReference>
<protein>
    <submittedName>
        <fullName evidence="1">Uncharacterized protein</fullName>
    </submittedName>
</protein>
<sequence length="227" mass="25743">MSTTTATSVATPGLLRRIRALDWQDLDRLSVELTELLAELAADGAWLAAAMENLLHTPELRDLSERLAELDKMVLINDSESGVRIRLHRFRQGYFDRPHNHRFTFGARILSGGYRHTIYGDHPDPEHDFDLERVVPTLIRRESAGSSYVIQHTLVHSVAAEPETLTLTVRGPAQKDRMLIVDRDGGTTWWQFGVKDENAAEVAKRRLTDEQILEITQVLRERGLTPS</sequence>
<dbReference type="InterPro" id="IPR011051">
    <property type="entry name" value="RmlC_Cupin_sf"/>
</dbReference>
<name>A0ABU4K3M4_9ACTN</name>
<reference evidence="1 2" key="1">
    <citation type="submission" date="2023-10" db="EMBL/GenBank/DDBJ databases">
        <authorList>
            <person name="Wang X.X."/>
        </authorList>
    </citation>
    <scope>NUCLEOTIDE SEQUENCE [LARGE SCALE GENOMIC DNA]</scope>
    <source>
        <strain evidence="1 2">NBRC 12816</strain>
    </source>
</reference>
<accession>A0ABU4K3M4</accession>
<keyword evidence="2" id="KW-1185">Reference proteome</keyword>
<gene>
    <name evidence="1" type="ORF">R2363_09125</name>
</gene>
<proteinExistence type="predicted"/>